<evidence type="ECO:0000313" key="2">
    <source>
        <dbReference type="Proteomes" id="UP000801492"/>
    </source>
</evidence>
<dbReference type="AlphaFoldDB" id="A0A8K0FZ60"/>
<reference evidence="1" key="1">
    <citation type="submission" date="2019-08" db="EMBL/GenBank/DDBJ databases">
        <title>The genome of the North American firefly Photinus pyralis.</title>
        <authorList>
            <consortium name="Photinus pyralis genome working group"/>
            <person name="Fallon T.R."/>
            <person name="Sander Lower S.E."/>
            <person name="Weng J.-K."/>
        </authorList>
    </citation>
    <scope>NUCLEOTIDE SEQUENCE</scope>
    <source>
        <strain evidence="1">TRF0915ILg1</strain>
        <tissue evidence="1">Whole body</tissue>
    </source>
</reference>
<dbReference type="OrthoDB" id="8195170at2759"/>
<gene>
    <name evidence="1" type="ORF">ILUMI_26392</name>
</gene>
<sequence>MPKAIILVITQLKQLPPREKLRKERKRYNVDRLQEKSMTQQLENEINERLERNRPTYDSIEEKWTELQTIMAEAAESTLTNIEPKKKEHETY</sequence>
<accession>A0A8K0FZ60</accession>
<dbReference type="EMBL" id="VTPC01091074">
    <property type="protein sequence ID" value="KAF2879779.1"/>
    <property type="molecule type" value="Genomic_DNA"/>
</dbReference>
<dbReference type="Proteomes" id="UP000801492">
    <property type="component" value="Unassembled WGS sequence"/>
</dbReference>
<name>A0A8K0FZ60_IGNLU</name>
<organism evidence="1 2">
    <name type="scientific">Ignelater luminosus</name>
    <name type="common">Cucubano</name>
    <name type="synonym">Pyrophorus luminosus</name>
    <dbReference type="NCBI Taxonomy" id="2038154"/>
    <lineage>
        <taxon>Eukaryota</taxon>
        <taxon>Metazoa</taxon>
        <taxon>Ecdysozoa</taxon>
        <taxon>Arthropoda</taxon>
        <taxon>Hexapoda</taxon>
        <taxon>Insecta</taxon>
        <taxon>Pterygota</taxon>
        <taxon>Neoptera</taxon>
        <taxon>Endopterygota</taxon>
        <taxon>Coleoptera</taxon>
        <taxon>Polyphaga</taxon>
        <taxon>Elateriformia</taxon>
        <taxon>Elateroidea</taxon>
        <taxon>Elateridae</taxon>
        <taxon>Agrypninae</taxon>
        <taxon>Pyrophorini</taxon>
        <taxon>Ignelater</taxon>
    </lineage>
</organism>
<protein>
    <submittedName>
        <fullName evidence="1">Uncharacterized protein</fullName>
    </submittedName>
</protein>
<proteinExistence type="predicted"/>
<comment type="caution">
    <text evidence="1">The sequence shown here is derived from an EMBL/GenBank/DDBJ whole genome shotgun (WGS) entry which is preliminary data.</text>
</comment>
<evidence type="ECO:0000313" key="1">
    <source>
        <dbReference type="EMBL" id="KAF2879779.1"/>
    </source>
</evidence>
<keyword evidence="2" id="KW-1185">Reference proteome</keyword>